<dbReference type="InterPro" id="IPR003613">
    <property type="entry name" value="Ubox_domain"/>
</dbReference>
<proteinExistence type="predicted"/>
<dbReference type="EMBL" id="JBHFFA010000003">
    <property type="protein sequence ID" value="KAL2635530.1"/>
    <property type="molecule type" value="Genomic_DNA"/>
</dbReference>
<evidence type="ECO:0000313" key="5">
    <source>
        <dbReference type="EMBL" id="KAL2635530.1"/>
    </source>
</evidence>
<dbReference type="SUPFAM" id="SSF57850">
    <property type="entry name" value="RING/U-box"/>
    <property type="match status" value="1"/>
</dbReference>
<feature type="compositionally biased region" description="Polar residues" evidence="3">
    <location>
        <begin position="267"/>
        <end position="278"/>
    </location>
</feature>
<evidence type="ECO:0000259" key="4">
    <source>
        <dbReference type="Pfam" id="PF04564"/>
    </source>
</evidence>
<accession>A0ABD1YYH1</accession>
<dbReference type="Pfam" id="PF04564">
    <property type="entry name" value="U-box"/>
    <property type="match status" value="1"/>
</dbReference>
<evidence type="ECO:0000256" key="1">
    <source>
        <dbReference type="ARBA" id="ARBA00004906"/>
    </source>
</evidence>
<comment type="caution">
    <text evidence="5">The sequence shown here is derived from an EMBL/GenBank/DDBJ whole genome shotgun (WGS) entry which is preliminary data.</text>
</comment>
<dbReference type="AlphaFoldDB" id="A0ABD1YYH1"/>
<organism evidence="5 6">
    <name type="scientific">Riccia fluitans</name>
    <dbReference type="NCBI Taxonomy" id="41844"/>
    <lineage>
        <taxon>Eukaryota</taxon>
        <taxon>Viridiplantae</taxon>
        <taxon>Streptophyta</taxon>
        <taxon>Embryophyta</taxon>
        <taxon>Marchantiophyta</taxon>
        <taxon>Marchantiopsida</taxon>
        <taxon>Marchantiidae</taxon>
        <taxon>Marchantiales</taxon>
        <taxon>Ricciaceae</taxon>
        <taxon>Riccia</taxon>
    </lineage>
</organism>
<evidence type="ECO:0000313" key="6">
    <source>
        <dbReference type="Proteomes" id="UP001605036"/>
    </source>
</evidence>
<evidence type="ECO:0000256" key="2">
    <source>
        <dbReference type="SAM" id="Coils"/>
    </source>
</evidence>
<name>A0ABD1YYH1_9MARC</name>
<sequence length="495" mass="55826">MDPLDEASKLLGVLLDVQNVCEKKRNNVEVMRELCLFIKNMKQAIEVLESRALDRFRARMEGTTTLNDNSASIAGTYLAAQKNPISRALSGQLMAISEMAIARSALLCLASDELVEDLECAAESLHQVLKVPRNSWNIDTLVERLTSVREVVVRSFETKLHITNFDMTVDGDDGQQEKSSPWNRASNAVPRSVRQNFSSMPDLEEVDIFRQSYLSDELRRCLPRPGVDISSPSQRWDPDFDSDTTFDSDSTSSPSEEISRTGLSPPVRNSTTRSRGIGNTETESFFADVLANLEVMKAEAAAAEAQAESARQKNSEDEISEWFEDPITGEIMVDPIKCTDGRTYDRWTIIDNNLVKCPYDASMLDFHIAFDDIDVRARLFRAFPEKEETYRARRQAHRQKAVEHARKGENRDALIKLNQVLQWNSHDEECKAARDRVQLQLEPTSVPPLPSIGLVSPGPSSPRSIRERIRGCSITGWLWRRRTPSSSSQDRARMG</sequence>
<comment type="pathway">
    <text evidence="1">Protein modification; protein ubiquitination.</text>
</comment>
<feature type="region of interest" description="Disordered" evidence="3">
    <location>
        <begin position="224"/>
        <end position="278"/>
    </location>
</feature>
<feature type="compositionally biased region" description="Polar residues" evidence="3">
    <location>
        <begin position="177"/>
        <end position="186"/>
    </location>
</feature>
<keyword evidence="6" id="KW-1185">Reference proteome</keyword>
<keyword evidence="2" id="KW-0175">Coiled coil</keyword>
<gene>
    <name evidence="5" type="ORF">R1flu_007009</name>
</gene>
<dbReference type="InterPro" id="IPR013083">
    <property type="entry name" value="Znf_RING/FYVE/PHD"/>
</dbReference>
<evidence type="ECO:0000256" key="3">
    <source>
        <dbReference type="SAM" id="MobiDB-lite"/>
    </source>
</evidence>
<dbReference type="Gene3D" id="3.30.40.10">
    <property type="entry name" value="Zinc/RING finger domain, C3HC4 (zinc finger)"/>
    <property type="match status" value="1"/>
</dbReference>
<reference evidence="5 6" key="1">
    <citation type="submission" date="2024-09" db="EMBL/GenBank/DDBJ databases">
        <title>Chromosome-scale assembly of Riccia fluitans.</title>
        <authorList>
            <person name="Paukszto L."/>
            <person name="Sawicki J."/>
            <person name="Karawczyk K."/>
            <person name="Piernik-Szablinska J."/>
            <person name="Szczecinska M."/>
            <person name="Mazdziarz M."/>
        </authorList>
    </citation>
    <scope>NUCLEOTIDE SEQUENCE [LARGE SCALE GENOMIC DNA]</scope>
    <source>
        <strain evidence="5">Rf_01</strain>
        <tissue evidence="5">Aerial parts of the thallus</tissue>
    </source>
</reference>
<feature type="region of interest" description="Disordered" evidence="3">
    <location>
        <begin position="167"/>
        <end position="190"/>
    </location>
</feature>
<dbReference type="Proteomes" id="UP001605036">
    <property type="component" value="Unassembled WGS sequence"/>
</dbReference>
<protein>
    <recommendedName>
        <fullName evidence="4">U-box domain-containing protein</fullName>
    </recommendedName>
</protein>
<feature type="domain" description="U-box" evidence="4">
    <location>
        <begin position="319"/>
        <end position="354"/>
    </location>
</feature>
<feature type="coiled-coil region" evidence="2">
    <location>
        <begin position="286"/>
        <end position="315"/>
    </location>
</feature>